<protein>
    <submittedName>
        <fullName evidence="2">Phosphopantothenate-cysteine ligase</fullName>
    </submittedName>
</protein>
<name>R3W467_9ENTE</name>
<dbReference type="AlphaFoldDB" id="R3W467"/>
<keyword evidence="3" id="KW-1185">Reference proteome</keyword>
<dbReference type="InterPro" id="IPR035929">
    <property type="entry name" value="CoaB-like_sf"/>
</dbReference>
<dbReference type="PATRIC" id="fig|1158610.3.peg.2645"/>
<dbReference type="HOGENOM" id="CLU_033319_1_1_9"/>
<evidence type="ECO:0000259" key="1">
    <source>
        <dbReference type="Pfam" id="PF04127"/>
    </source>
</evidence>
<dbReference type="Gene3D" id="3.40.50.10300">
    <property type="entry name" value="CoaB-like"/>
    <property type="match status" value="1"/>
</dbReference>
<evidence type="ECO:0000313" key="3">
    <source>
        <dbReference type="Proteomes" id="UP000013785"/>
    </source>
</evidence>
<accession>R3W467</accession>
<feature type="domain" description="DNA/pantothenate metabolism flavoprotein C-terminal" evidence="1">
    <location>
        <begin position="16"/>
        <end position="118"/>
    </location>
</feature>
<dbReference type="RefSeq" id="WP_010769299.1">
    <property type="nucleotide sequence ID" value="NZ_ASWE01000001.1"/>
</dbReference>
<reference evidence="2 3" key="1">
    <citation type="submission" date="2013-02" db="EMBL/GenBank/DDBJ databases">
        <title>The Genome Sequence of Enterococcus phoeniculicola BAA-412.</title>
        <authorList>
            <consortium name="The Broad Institute Genome Sequencing Platform"/>
            <consortium name="The Broad Institute Genome Sequencing Center for Infectious Disease"/>
            <person name="Earl A.M."/>
            <person name="Gilmore M.S."/>
            <person name="Lebreton F."/>
            <person name="Walker B."/>
            <person name="Young S.K."/>
            <person name="Zeng Q."/>
            <person name="Gargeya S."/>
            <person name="Fitzgerald M."/>
            <person name="Haas B."/>
            <person name="Abouelleil A."/>
            <person name="Alvarado L."/>
            <person name="Arachchi H.M."/>
            <person name="Berlin A.M."/>
            <person name="Chapman S.B."/>
            <person name="Dewar J."/>
            <person name="Goldberg J."/>
            <person name="Griggs A."/>
            <person name="Gujja S."/>
            <person name="Hansen M."/>
            <person name="Howarth C."/>
            <person name="Imamovic A."/>
            <person name="Larimer J."/>
            <person name="McCowan C."/>
            <person name="Murphy C."/>
            <person name="Neiman D."/>
            <person name="Pearson M."/>
            <person name="Priest M."/>
            <person name="Roberts A."/>
            <person name="Saif S."/>
            <person name="Shea T."/>
            <person name="Sisk P."/>
            <person name="Sykes S."/>
            <person name="Wortman J."/>
            <person name="Nusbaum C."/>
            <person name="Birren B."/>
        </authorList>
    </citation>
    <scope>NUCLEOTIDE SEQUENCE [LARGE SCALE GENOMIC DNA]</scope>
    <source>
        <strain evidence="2 3">ATCC BAA-412</strain>
    </source>
</reference>
<organism evidence="2 3">
    <name type="scientific">Enterococcus phoeniculicola ATCC BAA-412</name>
    <dbReference type="NCBI Taxonomy" id="1158610"/>
    <lineage>
        <taxon>Bacteria</taxon>
        <taxon>Bacillati</taxon>
        <taxon>Bacillota</taxon>
        <taxon>Bacilli</taxon>
        <taxon>Lactobacillales</taxon>
        <taxon>Enterococcaceae</taxon>
        <taxon>Enterococcus</taxon>
    </lineage>
</organism>
<comment type="caution">
    <text evidence="2">The sequence shown here is derived from an EMBL/GenBank/DDBJ whole genome shotgun (WGS) entry which is preliminary data.</text>
</comment>
<dbReference type="Pfam" id="PF04127">
    <property type="entry name" value="DFP"/>
    <property type="match status" value="2"/>
</dbReference>
<dbReference type="Proteomes" id="UP000013785">
    <property type="component" value="Unassembled WGS sequence"/>
</dbReference>
<evidence type="ECO:0000313" key="2">
    <source>
        <dbReference type="EMBL" id="EOL42311.1"/>
    </source>
</evidence>
<dbReference type="GO" id="GO:0015937">
    <property type="term" value="P:coenzyme A biosynthetic process"/>
    <property type="evidence" value="ECO:0007669"/>
    <property type="project" value="UniProtKB-ARBA"/>
</dbReference>
<dbReference type="OrthoDB" id="9802554at2"/>
<keyword evidence="2" id="KW-0436">Ligase</keyword>
<dbReference type="eggNOG" id="COG0452">
    <property type="taxonomic scope" value="Bacteria"/>
</dbReference>
<gene>
    <name evidence="2" type="ORF">UC3_02663</name>
</gene>
<dbReference type="InterPro" id="IPR011848">
    <property type="entry name" value="CoaB_strep"/>
</dbReference>
<dbReference type="NCBIfam" id="TIGR02114">
    <property type="entry name" value="coaB_strep"/>
    <property type="match status" value="1"/>
</dbReference>
<dbReference type="EMBL" id="AJAT01000017">
    <property type="protein sequence ID" value="EOL42311.1"/>
    <property type="molecule type" value="Genomic_DNA"/>
</dbReference>
<dbReference type="GO" id="GO:0016874">
    <property type="term" value="F:ligase activity"/>
    <property type="evidence" value="ECO:0007669"/>
    <property type="project" value="UniProtKB-KW"/>
</dbReference>
<dbReference type="SUPFAM" id="SSF102645">
    <property type="entry name" value="CoaB-like"/>
    <property type="match status" value="1"/>
</dbReference>
<sequence length="267" mass="29799">MNQKTDFLQNGESGTKRILITAGGTSEIIDSVRSITNHSTGRLGKQIAEVFLLKPEFEIDYVTTHQAVLPDEQDRLHLHYIQTTMDLKETLEYLLEKTTYHAVIHSMAVSDFTPESSLPQEPFLQTLYQHLKTDSEVLSSFSNFENLFHQLSVPQTSEKKISSNTDHLLMVLKQNPKIIQRIKQMQPTTLLVGFKLLVGVKKEELLAVATESLKKNSADFVLANDLESITQSQHIGYLVSNTGVIAQGSTKLEIASMIVEAVSKGEG</sequence>
<proteinExistence type="predicted"/>
<dbReference type="STRING" id="154621.RV11_GL001633"/>
<feature type="domain" description="DNA/pantothenate metabolism flavoprotein C-terminal" evidence="1">
    <location>
        <begin position="155"/>
        <end position="263"/>
    </location>
</feature>
<dbReference type="InterPro" id="IPR007085">
    <property type="entry name" value="DNA/pantothenate-metab_flavo_C"/>
</dbReference>